<evidence type="ECO:0000256" key="1">
    <source>
        <dbReference type="ARBA" id="ARBA00022741"/>
    </source>
</evidence>
<dbReference type="RefSeq" id="WP_123932698.1">
    <property type="nucleotide sequence ID" value="NZ_JBPSDP010000014.1"/>
</dbReference>
<dbReference type="PANTHER" id="PTHR12169">
    <property type="entry name" value="ATPASE N2B"/>
    <property type="match status" value="1"/>
</dbReference>
<dbReference type="PANTHER" id="PTHR12169:SF6">
    <property type="entry name" value="AFG1-LIKE ATPASE"/>
    <property type="match status" value="1"/>
</dbReference>
<dbReference type="Gene3D" id="3.40.50.300">
    <property type="entry name" value="P-loop containing nucleotide triphosphate hydrolases"/>
    <property type="match status" value="1"/>
</dbReference>
<organism evidence="3 4">
    <name type="scientific">Gordonia oryzae</name>
    <dbReference type="NCBI Taxonomy" id="2487349"/>
    <lineage>
        <taxon>Bacteria</taxon>
        <taxon>Bacillati</taxon>
        <taxon>Actinomycetota</taxon>
        <taxon>Actinomycetes</taxon>
        <taxon>Mycobacteriales</taxon>
        <taxon>Gordoniaceae</taxon>
        <taxon>Gordonia</taxon>
    </lineage>
</organism>
<sequence length="338" mass="37532">MFGRRKQSAPPVGNDVFVEAATRAGFRLDPSQIVAAQHLSGRDHLYLTGPVGRGKTWLVDTYLGALPPKCARRLHWHEFGRDLDALIKGRGLEGALATITSGIRVLCFDELTVDDRADGIYIDAVIRRAIERDIRLIITSNHRPPDLMPHPLLHATFLPSIDFIEMHCSTVEIDGGTDYRARYRAGAHHDQGFAGGMWTTVRAAPTHRVPQPESVNGRNFFAWDSTPDHIGVTFEEICGRPLGAADYLHLARRYRSWTVSGVPGLAATDRQSARRFVHLVDILYDQDVPLTIECAVGRGEFVHHTVVDDASRVRLLSRLSALRGAPAPSRTDQSIKTR</sequence>
<dbReference type="GO" id="GO:0051301">
    <property type="term" value="P:cell division"/>
    <property type="evidence" value="ECO:0007669"/>
    <property type="project" value="UniProtKB-KW"/>
</dbReference>
<dbReference type="GO" id="GO:0016887">
    <property type="term" value="F:ATP hydrolysis activity"/>
    <property type="evidence" value="ECO:0007669"/>
    <property type="project" value="InterPro"/>
</dbReference>
<dbReference type="OrthoDB" id="9774491at2"/>
<evidence type="ECO:0000313" key="3">
    <source>
        <dbReference type="EMBL" id="RPA57000.1"/>
    </source>
</evidence>
<protein>
    <submittedName>
        <fullName evidence="3">Cell division protein ZapE</fullName>
    </submittedName>
</protein>
<dbReference type="InterPro" id="IPR027417">
    <property type="entry name" value="P-loop_NTPase"/>
</dbReference>
<dbReference type="EMBL" id="RKMH01000020">
    <property type="protein sequence ID" value="RPA57000.1"/>
    <property type="molecule type" value="Genomic_DNA"/>
</dbReference>
<accession>A0A3N4GEJ3</accession>
<dbReference type="Pfam" id="PF03969">
    <property type="entry name" value="AFG1_ATPase"/>
    <property type="match status" value="1"/>
</dbReference>
<keyword evidence="2" id="KW-0067">ATP-binding</keyword>
<keyword evidence="4" id="KW-1185">Reference proteome</keyword>
<keyword evidence="1" id="KW-0547">Nucleotide-binding</keyword>
<keyword evidence="3" id="KW-0131">Cell cycle</keyword>
<gene>
    <name evidence="3" type="primary">zapE</name>
    <name evidence="3" type="ORF">EF294_19990</name>
</gene>
<comment type="caution">
    <text evidence="3">The sequence shown here is derived from an EMBL/GenBank/DDBJ whole genome shotgun (WGS) entry which is preliminary data.</text>
</comment>
<dbReference type="Proteomes" id="UP000267536">
    <property type="component" value="Unassembled WGS sequence"/>
</dbReference>
<evidence type="ECO:0000313" key="4">
    <source>
        <dbReference type="Proteomes" id="UP000267536"/>
    </source>
</evidence>
<reference evidence="3 4" key="1">
    <citation type="submission" date="2018-11" db="EMBL/GenBank/DDBJ databases">
        <title>Draft genome sequence of Gordonia sp. RS15-1S isolated from rice stems.</title>
        <authorList>
            <person name="Muangham S."/>
        </authorList>
    </citation>
    <scope>NUCLEOTIDE SEQUENCE [LARGE SCALE GENOMIC DNA]</scope>
    <source>
        <strain evidence="3 4">RS15-1S</strain>
    </source>
</reference>
<evidence type="ECO:0000256" key="2">
    <source>
        <dbReference type="ARBA" id="ARBA00022840"/>
    </source>
</evidence>
<dbReference type="InterPro" id="IPR005654">
    <property type="entry name" value="ATPase_AFG1-like"/>
</dbReference>
<name>A0A3N4GEJ3_9ACTN</name>
<dbReference type="NCBIfam" id="NF040713">
    <property type="entry name" value="ZapE"/>
    <property type="match status" value="1"/>
</dbReference>
<dbReference type="GO" id="GO:0032153">
    <property type="term" value="C:cell division site"/>
    <property type="evidence" value="ECO:0007669"/>
    <property type="project" value="TreeGrafter"/>
</dbReference>
<dbReference type="SUPFAM" id="SSF52540">
    <property type="entry name" value="P-loop containing nucleoside triphosphate hydrolases"/>
    <property type="match status" value="1"/>
</dbReference>
<keyword evidence="3" id="KW-0132">Cell division</keyword>
<dbReference type="AlphaFoldDB" id="A0A3N4GEJ3"/>
<proteinExistence type="predicted"/>
<dbReference type="GO" id="GO:0005737">
    <property type="term" value="C:cytoplasm"/>
    <property type="evidence" value="ECO:0007669"/>
    <property type="project" value="TreeGrafter"/>
</dbReference>
<dbReference type="GO" id="GO:0005524">
    <property type="term" value="F:ATP binding"/>
    <property type="evidence" value="ECO:0007669"/>
    <property type="project" value="UniProtKB-KW"/>
</dbReference>